<dbReference type="InterPro" id="IPR036179">
    <property type="entry name" value="Ig-like_dom_sf"/>
</dbReference>
<evidence type="ECO:0000256" key="4">
    <source>
        <dbReference type="ARBA" id="ARBA00022989"/>
    </source>
</evidence>
<evidence type="ECO:0000256" key="7">
    <source>
        <dbReference type="ARBA" id="ARBA00023180"/>
    </source>
</evidence>
<evidence type="ECO:0000256" key="1">
    <source>
        <dbReference type="ARBA" id="ARBA00004479"/>
    </source>
</evidence>
<dbReference type="PRINTS" id="PR00213">
    <property type="entry name" value="MYELINP0"/>
</dbReference>
<feature type="domain" description="Ig-like" evidence="12">
    <location>
        <begin position="11"/>
        <end position="131"/>
    </location>
</feature>
<dbReference type="Gene3D" id="2.60.40.10">
    <property type="entry name" value="Immunoglobulins"/>
    <property type="match status" value="2"/>
</dbReference>
<keyword evidence="5 10" id="KW-0472">Membrane</keyword>
<keyword evidence="6" id="KW-1015">Disulfide bond</keyword>
<evidence type="ECO:0000256" key="8">
    <source>
        <dbReference type="ARBA" id="ARBA00023319"/>
    </source>
</evidence>
<keyword evidence="7" id="KW-0325">Glycoprotein</keyword>
<protein>
    <submittedName>
        <fullName evidence="13">Junction adhesion molecule like</fullName>
    </submittedName>
</protein>
<dbReference type="SMART" id="SM00406">
    <property type="entry name" value="IGv"/>
    <property type="match status" value="2"/>
</dbReference>
<keyword evidence="14" id="KW-1185">Reference proteome</keyword>
<evidence type="ECO:0000313" key="14">
    <source>
        <dbReference type="Proteomes" id="UP000550707"/>
    </source>
</evidence>
<keyword evidence="2 10" id="KW-0812">Transmembrane</keyword>
<dbReference type="PANTHER" id="PTHR13869">
    <property type="entry name" value="MYELIN P0 RELATED"/>
    <property type="match status" value="1"/>
</dbReference>
<dbReference type="GO" id="GO:0072672">
    <property type="term" value="P:neutrophil extravasation"/>
    <property type="evidence" value="ECO:0007669"/>
    <property type="project" value="TreeGrafter"/>
</dbReference>
<dbReference type="SMART" id="SM00409">
    <property type="entry name" value="IG"/>
    <property type="match status" value="2"/>
</dbReference>
<evidence type="ECO:0000256" key="5">
    <source>
        <dbReference type="ARBA" id="ARBA00023136"/>
    </source>
</evidence>
<organism evidence="13 14">
    <name type="scientific">Molossus molossus</name>
    <name type="common">Pallas' mastiff bat</name>
    <name type="synonym">Vespertilio molossus</name>
    <dbReference type="NCBI Taxonomy" id="27622"/>
    <lineage>
        <taxon>Eukaryota</taxon>
        <taxon>Metazoa</taxon>
        <taxon>Chordata</taxon>
        <taxon>Craniata</taxon>
        <taxon>Vertebrata</taxon>
        <taxon>Euteleostomi</taxon>
        <taxon>Mammalia</taxon>
        <taxon>Eutheria</taxon>
        <taxon>Laurasiatheria</taxon>
        <taxon>Chiroptera</taxon>
        <taxon>Yangochiroptera</taxon>
        <taxon>Molossidae</taxon>
        <taxon>Molossus</taxon>
    </lineage>
</organism>
<dbReference type="GO" id="GO:0050839">
    <property type="term" value="F:cell adhesion molecule binding"/>
    <property type="evidence" value="ECO:0007669"/>
    <property type="project" value="TreeGrafter"/>
</dbReference>
<sequence>MFRPLKLILMPVLLGSFLDLDSWMVSCLELTVHAGDPALLGCVFQGIGEKPVAKVDWIFSAGGQSEEYVLYYYANLSVPVGRFQSRVRLAGDLSRSDGSLLLQNVQEDDQGTYTCEIRLEMESQVFKKTVVLQVLPEEPKELVVRVGDAARMGCVLQSTEGRLMTKVHWVFSSEKHTQEELLLSCHPQLGAPKGCSPTWGRFQNRVTLVGDPARNDGSITLQGAQESDGGSYSCSVHLGNLTVQKTVVLHVVQKEPRTSVTSVAHRAEPLGGNQLVIIVGIVCATVLMLPVLILLVMRTHRNKRSVSPTALVKGLENIQKAPEEKHVYSSLITRDVTEEEDPSDRSEATYMTMQPVWPSLRPAPSNPPEKKPAGGLPGTQPAF</sequence>
<dbReference type="AlphaFoldDB" id="A0A7J8ER49"/>
<evidence type="ECO:0000256" key="2">
    <source>
        <dbReference type="ARBA" id="ARBA00022692"/>
    </source>
</evidence>
<evidence type="ECO:0000256" key="10">
    <source>
        <dbReference type="SAM" id="Phobius"/>
    </source>
</evidence>
<evidence type="ECO:0000256" key="6">
    <source>
        <dbReference type="ARBA" id="ARBA00023157"/>
    </source>
</evidence>
<name>A0A7J8ER49_MOLMO</name>
<dbReference type="EMBL" id="JACASF010000013">
    <property type="protein sequence ID" value="KAF6437791.1"/>
    <property type="molecule type" value="Genomic_DNA"/>
</dbReference>
<dbReference type="GO" id="GO:0035696">
    <property type="term" value="P:monocyte extravasation"/>
    <property type="evidence" value="ECO:0007669"/>
    <property type="project" value="TreeGrafter"/>
</dbReference>
<evidence type="ECO:0000313" key="13">
    <source>
        <dbReference type="EMBL" id="KAF6437791.1"/>
    </source>
</evidence>
<dbReference type="InterPro" id="IPR013783">
    <property type="entry name" value="Ig-like_fold"/>
</dbReference>
<dbReference type="GO" id="GO:0030593">
    <property type="term" value="P:neutrophil chemotaxis"/>
    <property type="evidence" value="ECO:0007669"/>
    <property type="project" value="TreeGrafter"/>
</dbReference>
<dbReference type="PANTHER" id="PTHR13869:SF22">
    <property type="entry name" value="JUNCTIONAL ADHESION MOLECULE-LIKE"/>
    <property type="match status" value="1"/>
</dbReference>
<gene>
    <name evidence="13" type="ORF">HJG59_007029</name>
</gene>
<dbReference type="InterPro" id="IPR003599">
    <property type="entry name" value="Ig_sub"/>
</dbReference>
<dbReference type="InParanoid" id="A0A7J8ER49"/>
<dbReference type="OrthoDB" id="10012075at2759"/>
<keyword evidence="3 11" id="KW-0732">Signal</keyword>
<comment type="caution">
    <text evidence="13">The sequence shown here is derived from an EMBL/GenBank/DDBJ whole genome shotgun (WGS) entry which is preliminary data.</text>
</comment>
<dbReference type="InterPro" id="IPR000920">
    <property type="entry name" value="Myelin_P0-rel"/>
</dbReference>
<dbReference type="GO" id="GO:0007157">
    <property type="term" value="P:heterophilic cell-cell adhesion via plasma membrane cell adhesion molecules"/>
    <property type="evidence" value="ECO:0007669"/>
    <property type="project" value="TreeGrafter"/>
</dbReference>
<feature type="domain" description="Ig-like" evidence="12">
    <location>
        <begin position="136"/>
        <end position="248"/>
    </location>
</feature>
<evidence type="ECO:0000256" key="9">
    <source>
        <dbReference type="SAM" id="MobiDB-lite"/>
    </source>
</evidence>
<evidence type="ECO:0000256" key="3">
    <source>
        <dbReference type="ARBA" id="ARBA00022729"/>
    </source>
</evidence>
<accession>A0A7J8ER49</accession>
<evidence type="ECO:0000256" key="11">
    <source>
        <dbReference type="SAM" id="SignalP"/>
    </source>
</evidence>
<feature type="signal peptide" evidence="11">
    <location>
        <begin position="1"/>
        <end position="27"/>
    </location>
</feature>
<dbReference type="FunCoup" id="A0A7J8ER49">
    <property type="interactions" value="376"/>
</dbReference>
<reference evidence="13 14" key="1">
    <citation type="journal article" date="2020" name="Nature">
        <title>Six reference-quality genomes reveal evolution of bat adaptations.</title>
        <authorList>
            <person name="Jebb D."/>
            <person name="Huang Z."/>
            <person name="Pippel M."/>
            <person name="Hughes G.M."/>
            <person name="Lavrichenko K."/>
            <person name="Devanna P."/>
            <person name="Winkler S."/>
            <person name="Jermiin L.S."/>
            <person name="Skirmuntt E.C."/>
            <person name="Katzourakis A."/>
            <person name="Burkitt-Gray L."/>
            <person name="Ray D.A."/>
            <person name="Sullivan K.A.M."/>
            <person name="Roscito J.G."/>
            <person name="Kirilenko B.M."/>
            <person name="Davalos L.M."/>
            <person name="Corthals A.P."/>
            <person name="Power M.L."/>
            <person name="Jones G."/>
            <person name="Ransome R.D."/>
            <person name="Dechmann D.K.N."/>
            <person name="Locatelli A.G."/>
            <person name="Puechmaille S.J."/>
            <person name="Fedrigo O."/>
            <person name="Jarvis E.D."/>
            <person name="Hiller M."/>
            <person name="Vernes S.C."/>
            <person name="Myers E.W."/>
            <person name="Teeling E.C."/>
        </authorList>
    </citation>
    <scope>NUCLEOTIDE SEQUENCE [LARGE SCALE GENOMIC DNA]</scope>
    <source>
        <strain evidence="13">MMolMol1</strain>
        <tissue evidence="13">Muscle</tissue>
    </source>
</reference>
<dbReference type="Pfam" id="PF07686">
    <property type="entry name" value="V-set"/>
    <property type="match status" value="2"/>
</dbReference>
<dbReference type="SMART" id="SM00408">
    <property type="entry name" value="IGc2"/>
    <property type="match status" value="2"/>
</dbReference>
<dbReference type="InterPro" id="IPR007110">
    <property type="entry name" value="Ig-like_dom"/>
</dbReference>
<proteinExistence type="predicted"/>
<dbReference type="InterPro" id="IPR013106">
    <property type="entry name" value="Ig_V-set"/>
</dbReference>
<dbReference type="PROSITE" id="PS50835">
    <property type="entry name" value="IG_LIKE"/>
    <property type="match status" value="2"/>
</dbReference>
<feature type="chain" id="PRO_5029752194" evidence="11">
    <location>
        <begin position="28"/>
        <end position="383"/>
    </location>
</feature>
<dbReference type="GO" id="GO:0005886">
    <property type="term" value="C:plasma membrane"/>
    <property type="evidence" value="ECO:0007669"/>
    <property type="project" value="TreeGrafter"/>
</dbReference>
<dbReference type="Proteomes" id="UP000550707">
    <property type="component" value="Unassembled WGS sequence"/>
</dbReference>
<feature type="region of interest" description="Disordered" evidence="9">
    <location>
        <begin position="335"/>
        <end position="383"/>
    </location>
</feature>
<feature type="transmembrane region" description="Helical" evidence="10">
    <location>
        <begin position="275"/>
        <end position="297"/>
    </location>
</feature>
<dbReference type="SUPFAM" id="SSF48726">
    <property type="entry name" value="Immunoglobulin"/>
    <property type="match status" value="2"/>
</dbReference>
<dbReference type="InterPro" id="IPR003598">
    <property type="entry name" value="Ig_sub2"/>
</dbReference>
<comment type="subcellular location">
    <subcellularLocation>
        <location evidence="1">Membrane</location>
        <topology evidence="1">Single-pass type I membrane protein</topology>
    </subcellularLocation>
</comment>
<evidence type="ECO:0000259" key="12">
    <source>
        <dbReference type="PROSITE" id="PS50835"/>
    </source>
</evidence>
<keyword evidence="8" id="KW-0393">Immunoglobulin domain</keyword>
<keyword evidence="4 10" id="KW-1133">Transmembrane helix</keyword>